<feature type="compositionally biased region" description="Polar residues" evidence="11">
    <location>
        <begin position="520"/>
        <end position="542"/>
    </location>
</feature>
<feature type="compositionally biased region" description="Basic and acidic residues" evidence="11">
    <location>
        <begin position="552"/>
        <end position="574"/>
    </location>
</feature>
<dbReference type="OrthoDB" id="8188861at2759"/>
<keyword evidence="2" id="KW-0479">Metal-binding</keyword>
<evidence type="ECO:0000313" key="13">
    <source>
        <dbReference type="EMBL" id="KAH3775571.1"/>
    </source>
</evidence>
<feature type="compositionally biased region" description="Basic and acidic residues" evidence="11">
    <location>
        <begin position="754"/>
        <end position="772"/>
    </location>
</feature>
<dbReference type="Pfam" id="PF01530">
    <property type="entry name" value="zf-C2HC"/>
    <property type="match status" value="1"/>
</dbReference>
<keyword evidence="5" id="KW-0862">Zinc</keyword>
<proteinExistence type="predicted"/>
<keyword evidence="9" id="KW-0539">Nucleus</keyword>
<keyword evidence="14" id="KW-1185">Reference proteome</keyword>
<sequence length="1332" mass="144523">MSDTGSVGDEPPAKRLKTDSDGTAPPSLASIPVPVTGLNLGPQFSVETDSTGAQVKVQSHQKPVAVVTSGNIRPTLLIPNSQSDTTKHLSSVWTTTDGKAVTLQFAAPTLIPSKSPGGQSPASSPRFPVPQVITLPAKTSPAPTTAKPVSLVNPSAGQKPFSIVTSVGEPIKGVPVTTQISFTMPAWNTPGKSLLDTSKVSLVNVNISLPETTTRSLLNSTSNINDNGGAAQLSSTSKIVPSVGNESAVKVSNTHKASLPVTSTIPPKVIFTTMGSNVASVQKTIYSGPSTVTSKTYITGNKMFGNLAGGQVITTPTGVVVTRPAAKINKGNVLISNKQFTIVPGVPGSNPVMTQLVKTDTKINKGQVTMAEAQIMLPSGPAKISWPVPSQMNTTQASSDTKQILIKTHAQPLLKGKTLITTTRPNSSVQSVTIAATSGSPAATAKLIGASPSKGNGKTSVLPAQKSWELVKQSPQLNPNFKNTPVANPKDSKNSNGKTAEKVAAESKNESAEIKAKSLNGKTPQKNNGNSQSSDASSNGKQAPQPVQKANVTEKEKNDGTEKVNEVDDIDGGHDNINANTRPEAASNKTDAENEHSNDSITDKDDGKNHQQEETDADPENCFVNVEVHDEVTDSLECDETLDTSEEQESMETSNMEISRTETKEEHIVPKGKHTAGSTPVKSEVSNKDEIVQCENCGDYGFITDFVKGGKFCNQTCLDAFDGRHMRDVKKPGNMSKVILGIKKGRKKHLIMKEDKEKEEKKENDQQDKQQDHNSYGKKSKSFVWTRYLLQEKAVEAPARLFKNPFPSAKNLFRVGLKLEGVDPNHQSKFCVLSVAEVCGYRVRLHFDGYSECYDFWTDIDSPYIFPIGFSEKNGKVLQPPKGISMEQFSWVPYLKMTKSQPAPKSLFSNQPVTAVTPNIFRVGSKLEAVDKKNSSLICVASVADIMGDKVLIHFDSWADNYDYWCDMSSPMIHPIGYCEENGLVLSPPQDWTDVSGWTWEQYLTKTKSQAVPPRAFKPRQPVAFEAGMKVEVVDKRNPLLVRVATVTETDEFQVKIHFDGWADQYDYWLEDDSPDIHPPGWCAKTGHPLVPPITPSDLVVNSGPGICPTSGCKGIGHIKGPKYSGHHSTFGCPYSELNMHKEVAVSDRLGTPGKEDMTSVSRPHDLTGSPETGGYKVTVKSPHMKTEKRGRKPKSYYQALEDQKQASERQQMECENNLRQGIHNSVFSSSMISAPKPDVPLCWEQHCKLLPGVTNISGNDVNKWTIEQVAAFINTLPGCEEQAKLFKEEQIDGEAFLLLTQTDIVKIMNIKLGPALKIFNSIIMFKNSIQV</sequence>
<feature type="region of interest" description="Disordered" evidence="11">
    <location>
        <begin position="1"/>
        <end position="34"/>
    </location>
</feature>
<evidence type="ECO:0000256" key="9">
    <source>
        <dbReference type="ARBA" id="ARBA00023242"/>
    </source>
</evidence>
<evidence type="ECO:0000256" key="5">
    <source>
        <dbReference type="ARBA" id="ARBA00022833"/>
    </source>
</evidence>
<dbReference type="Gene3D" id="3.30.60.160">
    <property type="match status" value="1"/>
</dbReference>
<feature type="repeat" description="MBT" evidence="10">
    <location>
        <begin position="783"/>
        <end position="881"/>
    </location>
</feature>
<feature type="region of interest" description="Disordered" evidence="11">
    <location>
        <begin position="475"/>
        <end position="619"/>
    </location>
</feature>
<protein>
    <recommendedName>
        <fullName evidence="12">SAM domain-containing protein</fullName>
    </recommendedName>
</protein>
<dbReference type="EMBL" id="JAIWYP010000009">
    <property type="protein sequence ID" value="KAH3775571.1"/>
    <property type="molecule type" value="Genomic_DNA"/>
</dbReference>
<dbReference type="GO" id="GO:0006325">
    <property type="term" value="P:chromatin organization"/>
    <property type="evidence" value="ECO:0007669"/>
    <property type="project" value="UniProtKB-KW"/>
</dbReference>
<keyword evidence="3" id="KW-0677">Repeat</keyword>
<reference evidence="13" key="1">
    <citation type="journal article" date="2019" name="bioRxiv">
        <title>The Genome of the Zebra Mussel, Dreissena polymorpha: A Resource for Invasive Species Research.</title>
        <authorList>
            <person name="McCartney M.A."/>
            <person name="Auch B."/>
            <person name="Kono T."/>
            <person name="Mallez S."/>
            <person name="Zhang Y."/>
            <person name="Obille A."/>
            <person name="Becker A."/>
            <person name="Abrahante J.E."/>
            <person name="Garbe J."/>
            <person name="Badalamenti J.P."/>
            <person name="Herman A."/>
            <person name="Mangelson H."/>
            <person name="Liachko I."/>
            <person name="Sullivan S."/>
            <person name="Sone E.D."/>
            <person name="Koren S."/>
            <person name="Silverstein K.A.T."/>
            <person name="Beckman K.B."/>
            <person name="Gohl D.M."/>
        </authorList>
    </citation>
    <scope>NUCLEOTIDE SEQUENCE</scope>
    <source>
        <strain evidence="13">Duluth1</strain>
        <tissue evidence="13">Whole animal</tissue>
    </source>
</reference>
<dbReference type="SUPFAM" id="SSF103637">
    <property type="entry name" value="CCHHC domain"/>
    <property type="match status" value="1"/>
</dbReference>
<organism evidence="13 14">
    <name type="scientific">Dreissena polymorpha</name>
    <name type="common">Zebra mussel</name>
    <name type="synonym">Mytilus polymorpha</name>
    <dbReference type="NCBI Taxonomy" id="45954"/>
    <lineage>
        <taxon>Eukaryota</taxon>
        <taxon>Metazoa</taxon>
        <taxon>Spiralia</taxon>
        <taxon>Lophotrochozoa</taxon>
        <taxon>Mollusca</taxon>
        <taxon>Bivalvia</taxon>
        <taxon>Autobranchia</taxon>
        <taxon>Heteroconchia</taxon>
        <taxon>Euheterodonta</taxon>
        <taxon>Imparidentia</taxon>
        <taxon>Neoheterodontei</taxon>
        <taxon>Myida</taxon>
        <taxon>Dreissenoidea</taxon>
        <taxon>Dreissenidae</taxon>
        <taxon>Dreissena</taxon>
    </lineage>
</organism>
<dbReference type="CDD" id="cd20103">
    <property type="entry name" value="MBT_L3MBTL1-like_rpt3"/>
    <property type="match status" value="1"/>
</dbReference>
<dbReference type="Pfam" id="PF00536">
    <property type="entry name" value="SAM_1"/>
    <property type="match status" value="1"/>
</dbReference>
<dbReference type="Proteomes" id="UP000828390">
    <property type="component" value="Unassembled WGS sequence"/>
</dbReference>
<dbReference type="Gene3D" id="2.30.30.140">
    <property type="match status" value="3"/>
</dbReference>
<feature type="region of interest" description="Disordered" evidence="11">
    <location>
        <begin position="1152"/>
        <end position="1197"/>
    </location>
</feature>
<keyword evidence="8" id="KW-0804">Transcription</keyword>
<dbReference type="GO" id="GO:0005634">
    <property type="term" value="C:nucleus"/>
    <property type="evidence" value="ECO:0007669"/>
    <property type="project" value="UniProtKB-SubCell"/>
</dbReference>
<comment type="subcellular location">
    <subcellularLocation>
        <location evidence="1">Nucleus</location>
    </subcellularLocation>
</comment>
<evidence type="ECO:0000256" key="10">
    <source>
        <dbReference type="PROSITE-ProRule" id="PRU00459"/>
    </source>
</evidence>
<evidence type="ECO:0000256" key="3">
    <source>
        <dbReference type="ARBA" id="ARBA00022737"/>
    </source>
</evidence>
<evidence type="ECO:0000256" key="2">
    <source>
        <dbReference type="ARBA" id="ARBA00022723"/>
    </source>
</evidence>
<name>A0A9D4EB82_DREPO</name>
<dbReference type="CDD" id="cd20102">
    <property type="entry name" value="MBT_L3MBTL1-like_rpt2"/>
    <property type="match status" value="1"/>
</dbReference>
<dbReference type="GO" id="GO:0003682">
    <property type="term" value="F:chromatin binding"/>
    <property type="evidence" value="ECO:0007669"/>
    <property type="project" value="TreeGrafter"/>
</dbReference>
<feature type="compositionally biased region" description="Basic and acidic residues" evidence="11">
    <location>
        <begin position="1154"/>
        <end position="1166"/>
    </location>
</feature>
<dbReference type="Gene3D" id="1.10.150.50">
    <property type="entry name" value="Transcription Factor, Ets-1"/>
    <property type="match status" value="1"/>
</dbReference>
<feature type="compositionally biased region" description="Basic and acidic residues" evidence="11">
    <location>
        <begin position="499"/>
        <end position="516"/>
    </location>
</feature>
<evidence type="ECO:0000313" key="14">
    <source>
        <dbReference type="Proteomes" id="UP000828390"/>
    </source>
</evidence>
<evidence type="ECO:0000256" key="8">
    <source>
        <dbReference type="ARBA" id="ARBA00023163"/>
    </source>
</evidence>
<dbReference type="SUPFAM" id="SSF47769">
    <property type="entry name" value="SAM/Pointed domain"/>
    <property type="match status" value="1"/>
</dbReference>
<dbReference type="CDD" id="cd09582">
    <property type="entry name" value="SAM_Scm-like-3MBT3_4"/>
    <property type="match status" value="1"/>
</dbReference>
<dbReference type="GO" id="GO:0008270">
    <property type="term" value="F:zinc ion binding"/>
    <property type="evidence" value="ECO:0007669"/>
    <property type="project" value="UniProtKB-KW"/>
</dbReference>
<feature type="compositionally biased region" description="Basic and acidic residues" evidence="11">
    <location>
        <begin position="590"/>
        <end position="613"/>
    </location>
</feature>
<keyword evidence="4" id="KW-0863">Zinc-finger</keyword>
<dbReference type="GO" id="GO:0045892">
    <property type="term" value="P:negative regulation of DNA-templated transcription"/>
    <property type="evidence" value="ECO:0007669"/>
    <property type="project" value="TreeGrafter"/>
</dbReference>
<dbReference type="InterPro" id="IPR013761">
    <property type="entry name" value="SAM/pointed_sf"/>
</dbReference>
<dbReference type="SUPFAM" id="SSF63748">
    <property type="entry name" value="Tudor/PWWP/MBT"/>
    <property type="match status" value="3"/>
</dbReference>
<feature type="compositionally biased region" description="Basic and acidic residues" evidence="11">
    <location>
        <begin position="659"/>
        <end position="669"/>
    </location>
</feature>
<evidence type="ECO:0000256" key="11">
    <source>
        <dbReference type="SAM" id="MobiDB-lite"/>
    </source>
</evidence>
<dbReference type="InterPro" id="IPR001660">
    <property type="entry name" value="SAM"/>
</dbReference>
<comment type="caution">
    <text evidence="13">The sequence shown here is derived from an EMBL/GenBank/DDBJ whole genome shotgun (WGS) entry which is preliminary data.</text>
</comment>
<dbReference type="PANTHER" id="PTHR12247:SF131">
    <property type="entry name" value="LD05287P"/>
    <property type="match status" value="1"/>
</dbReference>
<dbReference type="PROSITE" id="PS51802">
    <property type="entry name" value="ZF_CCHHC"/>
    <property type="match status" value="1"/>
</dbReference>
<accession>A0A9D4EB82</accession>
<feature type="repeat" description="MBT" evidence="10">
    <location>
        <begin position="889"/>
        <end position="989"/>
    </location>
</feature>
<dbReference type="Gene3D" id="4.10.320.30">
    <property type="match status" value="1"/>
</dbReference>
<dbReference type="CDD" id="cd20101">
    <property type="entry name" value="MBT_L3MBTL1-like_rpt1"/>
    <property type="match status" value="1"/>
</dbReference>
<evidence type="ECO:0000259" key="12">
    <source>
        <dbReference type="PROSITE" id="PS50105"/>
    </source>
</evidence>
<feature type="repeat" description="MBT" evidence="10">
    <location>
        <begin position="998"/>
        <end position="1093"/>
    </location>
</feature>
<evidence type="ECO:0000256" key="6">
    <source>
        <dbReference type="ARBA" id="ARBA00022853"/>
    </source>
</evidence>
<dbReference type="GO" id="GO:0042393">
    <property type="term" value="F:histone binding"/>
    <property type="evidence" value="ECO:0007669"/>
    <property type="project" value="TreeGrafter"/>
</dbReference>
<dbReference type="InterPro" id="IPR038603">
    <property type="entry name" value="Znf_FCS_sf"/>
</dbReference>
<reference evidence="13" key="2">
    <citation type="submission" date="2020-11" db="EMBL/GenBank/DDBJ databases">
        <authorList>
            <person name="McCartney M.A."/>
            <person name="Auch B."/>
            <person name="Kono T."/>
            <person name="Mallez S."/>
            <person name="Becker A."/>
            <person name="Gohl D.M."/>
            <person name="Silverstein K.A.T."/>
            <person name="Koren S."/>
            <person name="Bechman K.B."/>
            <person name="Herman A."/>
            <person name="Abrahante J.E."/>
            <person name="Garbe J."/>
        </authorList>
    </citation>
    <scope>NUCLEOTIDE SEQUENCE</scope>
    <source>
        <strain evidence="13">Duluth1</strain>
        <tissue evidence="13">Whole animal</tissue>
    </source>
</reference>
<feature type="region of interest" description="Disordered" evidence="11">
    <location>
        <begin position="754"/>
        <end position="778"/>
    </location>
</feature>
<dbReference type="InterPro" id="IPR050548">
    <property type="entry name" value="PcG_chromatin_remod_factors"/>
</dbReference>
<dbReference type="PROSITE" id="PS51079">
    <property type="entry name" value="MBT"/>
    <property type="match status" value="3"/>
</dbReference>
<gene>
    <name evidence="13" type="ORF">DPMN_176976</name>
</gene>
<feature type="region of interest" description="Disordered" evidence="11">
    <location>
        <begin position="642"/>
        <end position="684"/>
    </location>
</feature>
<dbReference type="Pfam" id="PF02820">
    <property type="entry name" value="MBT"/>
    <property type="match status" value="3"/>
</dbReference>
<keyword evidence="6" id="KW-0156">Chromatin regulator</keyword>
<feature type="compositionally biased region" description="Basic residues" evidence="11">
    <location>
        <begin position="1183"/>
        <end position="1195"/>
    </location>
</feature>
<dbReference type="SMART" id="SM00454">
    <property type="entry name" value="SAM"/>
    <property type="match status" value="1"/>
</dbReference>
<dbReference type="PANTHER" id="PTHR12247">
    <property type="entry name" value="POLYCOMB GROUP PROTEIN"/>
    <property type="match status" value="1"/>
</dbReference>
<dbReference type="InterPro" id="IPR002515">
    <property type="entry name" value="Znf_C2H2C"/>
</dbReference>
<feature type="compositionally biased region" description="Basic and acidic residues" evidence="11">
    <location>
        <begin position="11"/>
        <end position="20"/>
    </location>
</feature>
<keyword evidence="7" id="KW-0805">Transcription regulation</keyword>
<evidence type="ECO:0000256" key="7">
    <source>
        <dbReference type="ARBA" id="ARBA00023015"/>
    </source>
</evidence>
<feature type="domain" description="SAM" evidence="12">
    <location>
        <begin position="1265"/>
        <end position="1329"/>
    </location>
</feature>
<dbReference type="PROSITE" id="PS50105">
    <property type="entry name" value="SAM_DOMAIN"/>
    <property type="match status" value="1"/>
</dbReference>
<evidence type="ECO:0000256" key="4">
    <source>
        <dbReference type="ARBA" id="ARBA00022771"/>
    </source>
</evidence>
<feature type="compositionally biased region" description="Polar residues" evidence="11">
    <location>
        <begin position="475"/>
        <end position="486"/>
    </location>
</feature>
<dbReference type="InterPro" id="IPR004092">
    <property type="entry name" value="Mbt"/>
</dbReference>
<dbReference type="SMART" id="SM00561">
    <property type="entry name" value="MBT"/>
    <property type="match status" value="3"/>
</dbReference>
<dbReference type="InterPro" id="IPR036060">
    <property type="entry name" value="Znf_C2H2C_sf"/>
</dbReference>
<evidence type="ECO:0000256" key="1">
    <source>
        <dbReference type="ARBA" id="ARBA00004123"/>
    </source>
</evidence>